<dbReference type="AlphaFoldDB" id="A0A7Y0L5N3"/>
<name>A0A7Y0L5N3_9FIRM</name>
<dbReference type="Proteomes" id="UP000533476">
    <property type="component" value="Unassembled WGS sequence"/>
</dbReference>
<proteinExistence type="predicted"/>
<reference evidence="1 2" key="1">
    <citation type="submission" date="2020-04" db="EMBL/GenBank/DDBJ databases">
        <authorList>
            <person name="Zhang R."/>
            <person name="Schippers A."/>
        </authorList>
    </citation>
    <scope>NUCLEOTIDE SEQUENCE [LARGE SCALE GENOMIC DNA]</scope>
    <source>
        <strain evidence="1 2">DSM 109850</strain>
    </source>
</reference>
<protein>
    <submittedName>
        <fullName evidence="1">Uncharacterized protein</fullName>
    </submittedName>
</protein>
<dbReference type="EMBL" id="JABBVZ010000053">
    <property type="protein sequence ID" value="NMP23503.1"/>
    <property type="molecule type" value="Genomic_DNA"/>
</dbReference>
<gene>
    <name evidence="1" type="ORF">HIJ39_14240</name>
</gene>
<sequence>MSRLEQSVKPVLTPMILGHQAETEAAALPLVALWALRTALIAMVMSRSADDLPPVPADDYAALYACRESLKPPESVQLWVGRYGGQQPTLYAQVTPVIFERNGGYTPSLPQAYVFSVLVGEAFVQGIRFTDSHSETSFYEPQGFARIWPPSGPIGWPLKDAMSHQEWRQAQRGGNLKPADGNVDLRPWDAAVNLPPSRLVAGMVQLPTMCGKHYVFYPSVLVAEASRGRFYRFMTMCECGVAYLVETEEDGAHCKEADDPEVILRIYESLEGDEVEFRDHGGVFTCKRIV</sequence>
<keyword evidence="2" id="KW-1185">Reference proteome</keyword>
<dbReference type="RefSeq" id="WP_169100837.1">
    <property type="nucleotide sequence ID" value="NZ_JABBVZ010000053.1"/>
</dbReference>
<organism evidence="1 2">
    <name type="scientific">Sulfobacillus harzensis</name>
    <dbReference type="NCBI Taxonomy" id="2729629"/>
    <lineage>
        <taxon>Bacteria</taxon>
        <taxon>Bacillati</taxon>
        <taxon>Bacillota</taxon>
        <taxon>Clostridia</taxon>
        <taxon>Eubacteriales</taxon>
        <taxon>Clostridiales Family XVII. Incertae Sedis</taxon>
        <taxon>Sulfobacillus</taxon>
    </lineage>
</organism>
<accession>A0A7Y0L5N3</accession>
<evidence type="ECO:0000313" key="1">
    <source>
        <dbReference type="EMBL" id="NMP23503.1"/>
    </source>
</evidence>
<comment type="caution">
    <text evidence="1">The sequence shown here is derived from an EMBL/GenBank/DDBJ whole genome shotgun (WGS) entry which is preliminary data.</text>
</comment>
<evidence type="ECO:0000313" key="2">
    <source>
        <dbReference type="Proteomes" id="UP000533476"/>
    </source>
</evidence>